<evidence type="ECO:0000259" key="8">
    <source>
        <dbReference type="Pfam" id="PF13839"/>
    </source>
</evidence>
<evidence type="ECO:0000256" key="3">
    <source>
        <dbReference type="ARBA" id="ARBA00022692"/>
    </source>
</evidence>
<keyword evidence="3 7" id="KW-0812">Transmembrane</keyword>
<dbReference type="InterPro" id="IPR026057">
    <property type="entry name" value="TBL_C"/>
</dbReference>
<gene>
    <name evidence="10" type="ORF">OIU74_001421</name>
</gene>
<dbReference type="Pfam" id="PF13839">
    <property type="entry name" value="PC-Esterase"/>
    <property type="match status" value="1"/>
</dbReference>
<evidence type="ECO:0000313" key="10">
    <source>
        <dbReference type="EMBL" id="KAJ6777436.1"/>
    </source>
</evidence>
<dbReference type="InterPro" id="IPR029962">
    <property type="entry name" value="TBL"/>
</dbReference>
<dbReference type="PANTHER" id="PTHR32285:SF14">
    <property type="entry name" value="PROTEIN PMR5"/>
    <property type="match status" value="1"/>
</dbReference>
<dbReference type="Proteomes" id="UP001151752">
    <property type="component" value="Chromosome 16"/>
</dbReference>
<evidence type="ECO:0000256" key="7">
    <source>
        <dbReference type="SAM" id="Phobius"/>
    </source>
</evidence>
<proteinExistence type="inferred from homology"/>
<protein>
    <submittedName>
        <fullName evidence="10">PROTEIN TRICHOME BIREFRINGENCE-LIKE 9-RELATED</fullName>
    </submittedName>
</protein>
<dbReference type="GO" id="GO:0005794">
    <property type="term" value="C:Golgi apparatus"/>
    <property type="evidence" value="ECO:0007669"/>
    <property type="project" value="TreeGrafter"/>
</dbReference>
<dbReference type="GO" id="GO:0016020">
    <property type="term" value="C:membrane"/>
    <property type="evidence" value="ECO:0007669"/>
    <property type="project" value="UniProtKB-SubCell"/>
</dbReference>
<dbReference type="EMBL" id="JAPFFM010000001">
    <property type="protein sequence ID" value="KAJ6777436.1"/>
    <property type="molecule type" value="Genomic_DNA"/>
</dbReference>
<dbReference type="GO" id="GO:0016413">
    <property type="term" value="F:O-acetyltransferase activity"/>
    <property type="evidence" value="ECO:0007669"/>
    <property type="project" value="InterPro"/>
</dbReference>
<dbReference type="AlphaFoldDB" id="A0A9Q0X1T5"/>
<comment type="subcellular location">
    <subcellularLocation>
        <location evidence="1">Membrane</location>
        <topology evidence="1">Single-pass membrane protein</topology>
    </subcellularLocation>
</comment>
<comment type="similarity">
    <text evidence="2">Belongs to the PC-esterase family. TBL subfamily.</text>
</comment>
<evidence type="ECO:0000256" key="1">
    <source>
        <dbReference type="ARBA" id="ARBA00004167"/>
    </source>
</evidence>
<evidence type="ECO:0000256" key="4">
    <source>
        <dbReference type="ARBA" id="ARBA00022968"/>
    </source>
</evidence>
<sequence>MNKLAQILNRRALFQSPNQNLQQSNIFNPSKPVRDLHMHTTKHNPPRVLSPTPFLLHFLIVFTLSFLYSCFSVLPPSTFLSPFLPRRMSLACFQPSCNLLASCFAFFFLVLIQTKIVTSALVMSMRNHHNSYHHSRPMLQSNQSTCALFVGAWVRDESYPLYESSNCPAIIDAEFNCQMYGRPDSEYLKYRWQPLNCELPRFNGLEFLLKMRGKSVMFVGDSLGRNQWESLICMISSSVPRTSTQMSRGDPFSIFKFLGDD</sequence>
<dbReference type="EMBL" id="JAPFFM010000001">
    <property type="protein sequence ID" value="KAJ6777437.1"/>
    <property type="molecule type" value="Genomic_DNA"/>
</dbReference>
<reference evidence="10" key="2">
    <citation type="journal article" date="2023" name="Int. J. Mol. Sci.">
        <title>De Novo Assembly and Annotation of 11 Diverse Shrub Willow (Salix) Genomes Reveals Novel Gene Organization in Sex-Linked Regions.</title>
        <authorList>
            <person name="Hyden B."/>
            <person name="Feng K."/>
            <person name="Yates T.B."/>
            <person name="Jawdy S."/>
            <person name="Cereghino C."/>
            <person name="Smart L.B."/>
            <person name="Muchero W."/>
        </authorList>
    </citation>
    <scope>NUCLEOTIDE SEQUENCE</scope>
    <source>
        <tissue evidence="10">Shoot tip</tissue>
    </source>
</reference>
<evidence type="ECO:0000256" key="2">
    <source>
        <dbReference type="ARBA" id="ARBA00007727"/>
    </source>
</evidence>
<reference evidence="10" key="1">
    <citation type="submission" date="2022-11" db="EMBL/GenBank/DDBJ databases">
        <authorList>
            <person name="Hyden B.L."/>
            <person name="Feng K."/>
            <person name="Yates T."/>
            <person name="Jawdy S."/>
            <person name="Smart L.B."/>
            <person name="Muchero W."/>
        </authorList>
    </citation>
    <scope>NUCLEOTIDE SEQUENCE</scope>
    <source>
        <tissue evidence="10">Shoot tip</tissue>
    </source>
</reference>
<feature type="transmembrane region" description="Helical" evidence="7">
    <location>
        <begin position="54"/>
        <end position="79"/>
    </location>
</feature>
<evidence type="ECO:0000256" key="6">
    <source>
        <dbReference type="ARBA" id="ARBA00023136"/>
    </source>
</evidence>
<feature type="domain" description="Trichome birefringence-like C-terminal" evidence="8">
    <location>
        <begin position="199"/>
        <end position="257"/>
    </location>
</feature>
<evidence type="ECO:0000259" key="9">
    <source>
        <dbReference type="Pfam" id="PF14416"/>
    </source>
</evidence>
<evidence type="ECO:0000256" key="5">
    <source>
        <dbReference type="ARBA" id="ARBA00022989"/>
    </source>
</evidence>
<keyword evidence="4" id="KW-0735">Signal-anchor</keyword>
<feature type="domain" description="Trichome birefringence-like N-terminal" evidence="9">
    <location>
        <begin position="145"/>
        <end position="198"/>
    </location>
</feature>
<name>A0A9Q0X1T5_9ROSI</name>
<dbReference type="InterPro" id="IPR025846">
    <property type="entry name" value="TBL_N"/>
</dbReference>
<dbReference type="Pfam" id="PF14416">
    <property type="entry name" value="PMR5N"/>
    <property type="match status" value="1"/>
</dbReference>
<accession>A0A9Q0X1T5</accession>
<organism evidence="10 11">
    <name type="scientific">Salix koriyanagi</name>
    <dbReference type="NCBI Taxonomy" id="2511006"/>
    <lineage>
        <taxon>Eukaryota</taxon>
        <taxon>Viridiplantae</taxon>
        <taxon>Streptophyta</taxon>
        <taxon>Embryophyta</taxon>
        <taxon>Tracheophyta</taxon>
        <taxon>Spermatophyta</taxon>
        <taxon>Magnoliopsida</taxon>
        <taxon>eudicotyledons</taxon>
        <taxon>Gunneridae</taxon>
        <taxon>Pentapetalae</taxon>
        <taxon>rosids</taxon>
        <taxon>fabids</taxon>
        <taxon>Malpighiales</taxon>
        <taxon>Salicaceae</taxon>
        <taxon>Saliceae</taxon>
        <taxon>Salix</taxon>
    </lineage>
</organism>
<feature type="transmembrane region" description="Helical" evidence="7">
    <location>
        <begin position="99"/>
        <end position="123"/>
    </location>
</feature>
<comment type="caution">
    <text evidence="10">The sequence shown here is derived from an EMBL/GenBank/DDBJ whole genome shotgun (WGS) entry which is preliminary data.</text>
</comment>
<dbReference type="PANTHER" id="PTHR32285">
    <property type="entry name" value="PROTEIN TRICHOME BIREFRINGENCE-LIKE 9-RELATED"/>
    <property type="match status" value="1"/>
</dbReference>
<keyword evidence="5 7" id="KW-1133">Transmembrane helix</keyword>
<evidence type="ECO:0000313" key="11">
    <source>
        <dbReference type="Proteomes" id="UP001151752"/>
    </source>
</evidence>
<keyword evidence="11" id="KW-1185">Reference proteome</keyword>
<keyword evidence="6 7" id="KW-0472">Membrane</keyword>